<feature type="active site" evidence="4">
    <location>
        <position position="51"/>
    </location>
</feature>
<name>A0A4Y9SXP0_9BURK</name>
<feature type="active site" evidence="4">
    <location>
        <position position="144"/>
    </location>
</feature>
<dbReference type="InterPro" id="IPR000673">
    <property type="entry name" value="Sig_transdc_resp-reg_Me-estase"/>
</dbReference>
<sequence length="201" mass="21233">MSLEPDISRVLAGRRFELIVIGGSAGGFDALLTLLPALPAGFGLPAVCILHVPDGRDSLLAQLFNERLALPVREARDKEPIEPGTIYFAGAGYHLSIEQDRSFSLSCEPPVQYARPSIDVLLESAADAYGAQLAAVLLSGANHDGADGMAQVRACGGLTVVQDPREAQSPVMPAQAILRHTPDLVLPLARIAALLPLLEKP</sequence>
<gene>
    <name evidence="6" type="ORF">E4O92_13595</name>
</gene>
<keyword evidence="1 4" id="KW-0378">Hydrolase</keyword>
<dbReference type="GO" id="GO:0000156">
    <property type="term" value="F:phosphorelay response regulator activity"/>
    <property type="evidence" value="ECO:0007669"/>
    <property type="project" value="InterPro"/>
</dbReference>
<evidence type="ECO:0000256" key="4">
    <source>
        <dbReference type="PROSITE-ProRule" id="PRU00050"/>
    </source>
</evidence>
<dbReference type="RefSeq" id="WP_135190292.1">
    <property type="nucleotide sequence ID" value="NZ_SPUM01000091.1"/>
</dbReference>
<dbReference type="PANTHER" id="PTHR42872:SF6">
    <property type="entry name" value="PROTEIN-GLUTAMATE METHYLESTERASE_PROTEIN-GLUTAMINE GLUTAMINASE"/>
    <property type="match status" value="1"/>
</dbReference>
<evidence type="ECO:0000313" key="7">
    <source>
        <dbReference type="Proteomes" id="UP000297258"/>
    </source>
</evidence>
<feature type="domain" description="CheB-type methylesterase" evidence="5">
    <location>
        <begin position="12"/>
        <end position="195"/>
    </location>
</feature>
<dbReference type="Proteomes" id="UP000297258">
    <property type="component" value="Unassembled WGS sequence"/>
</dbReference>
<dbReference type="EC" id="3.1.1.61" evidence="2"/>
<evidence type="ECO:0000256" key="2">
    <source>
        <dbReference type="ARBA" id="ARBA00039140"/>
    </source>
</evidence>
<dbReference type="GO" id="GO:0006935">
    <property type="term" value="P:chemotaxis"/>
    <property type="evidence" value="ECO:0007669"/>
    <property type="project" value="UniProtKB-UniRule"/>
</dbReference>
<dbReference type="GO" id="GO:0005737">
    <property type="term" value="C:cytoplasm"/>
    <property type="evidence" value="ECO:0007669"/>
    <property type="project" value="InterPro"/>
</dbReference>
<feature type="active site" evidence="4">
    <location>
        <position position="24"/>
    </location>
</feature>
<dbReference type="Pfam" id="PF01339">
    <property type="entry name" value="CheB_methylest"/>
    <property type="match status" value="1"/>
</dbReference>
<evidence type="ECO:0000313" key="6">
    <source>
        <dbReference type="EMBL" id="TFW31489.1"/>
    </source>
</evidence>
<dbReference type="Gene3D" id="3.40.50.180">
    <property type="entry name" value="Methylesterase CheB, C-terminal domain"/>
    <property type="match status" value="1"/>
</dbReference>
<evidence type="ECO:0000256" key="3">
    <source>
        <dbReference type="ARBA" id="ARBA00048267"/>
    </source>
</evidence>
<dbReference type="OrthoDB" id="9791760at2"/>
<reference evidence="6 7" key="1">
    <citation type="submission" date="2019-03" db="EMBL/GenBank/DDBJ databases">
        <title>Draft genome of Massilia hortus sp. nov., a novel bacterial species of the Oxalobacteraceae family.</title>
        <authorList>
            <person name="Peta V."/>
            <person name="Raths R."/>
            <person name="Bucking H."/>
        </authorList>
    </citation>
    <scope>NUCLEOTIDE SEQUENCE [LARGE SCALE GENOMIC DNA]</scope>
    <source>
        <strain evidence="6 7">ONC3</strain>
    </source>
</reference>
<dbReference type="GO" id="GO:0008984">
    <property type="term" value="F:protein-glutamate methylesterase activity"/>
    <property type="evidence" value="ECO:0007669"/>
    <property type="project" value="UniProtKB-EC"/>
</dbReference>
<comment type="catalytic activity">
    <reaction evidence="3">
        <text>[protein]-L-glutamate 5-O-methyl ester + H2O = L-glutamyl-[protein] + methanol + H(+)</text>
        <dbReference type="Rhea" id="RHEA:23236"/>
        <dbReference type="Rhea" id="RHEA-COMP:10208"/>
        <dbReference type="Rhea" id="RHEA-COMP:10311"/>
        <dbReference type="ChEBI" id="CHEBI:15377"/>
        <dbReference type="ChEBI" id="CHEBI:15378"/>
        <dbReference type="ChEBI" id="CHEBI:17790"/>
        <dbReference type="ChEBI" id="CHEBI:29973"/>
        <dbReference type="ChEBI" id="CHEBI:82795"/>
        <dbReference type="EC" id="3.1.1.61"/>
    </reaction>
</comment>
<keyword evidence="4" id="KW-0145">Chemotaxis</keyword>
<protein>
    <recommendedName>
        <fullName evidence="2">protein-glutamate methylesterase</fullName>
        <ecNumber evidence="2">3.1.1.61</ecNumber>
    </recommendedName>
</protein>
<dbReference type="InterPro" id="IPR035909">
    <property type="entry name" value="CheB_C"/>
</dbReference>
<dbReference type="AlphaFoldDB" id="A0A4Y9SXP0"/>
<evidence type="ECO:0000259" key="5">
    <source>
        <dbReference type="PROSITE" id="PS50122"/>
    </source>
</evidence>
<dbReference type="EMBL" id="SPUM01000091">
    <property type="protein sequence ID" value="TFW31489.1"/>
    <property type="molecule type" value="Genomic_DNA"/>
</dbReference>
<evidence type="ECO:0000256" key="1">
    <source>
        <dbReference type="ARBA" id="ARBA00022801"/>
    </source>
</evidence>
<dbReference type="PROSITE" id="PS50122">
    <property type="entry name" value="CHEB"/>
    <property type="match status" value="1"/>
</dbReference>
<dbReference type="SUPFAM" id="SSF52738">
    <property type="entry name" value="Methylesterase CheB, C-terminal domain"/>
    <property type="match status" value="1"/>
</dbReference>
<accession>A0A4Y9SXP0</accession>
<dbReference type="CDD" id="cd16433">
    <property type="entry name" value="CheB"/>
    <property type="match status" value="1"/>
</dbReference>
<keyword evidence="7" id="KW-1185">Reference proteome</keyword>
<dbReference type="PANTHER" id="PTHR42872">
    <property type="entry name" value="PROTEIN-GLUTAMATE METHYLESTERASE/PROTEIN-GLUTAMINE GLUTAMINASE"/>
    <property type="match status" value="1"/>
</dbReference>
<comment type="caution">
    <text evidence="6">The sequence shown here is derived from an EMBL/GenBank/DDBJ whole genome shotgun (WGS) entry which is preliminary data.</text>
</comment>
<organism evidence="6 7">
    <name type="scientific">Massilia horti</name>
    <dbReference type="NCBI Taxonomy" id="2562153"/>
    <lineage>
        <taxon>Bacteria</taxon>
        <taxon>Pseudomonadati</taxon>
        <taxon>Pseudomonadota</taxon>
        <taxon>Betaproteobacteria</taxon>
        <taxon>Burkholderiales</taxon>
        <taxon>Oxalobacteraceae</taxon>
        <taxon>Telluria group</taxon>
        <taxon>Massilia</taxon>
    </lineage>
</organism>
<proteinExistence type="predicted"/>